<dbReference type="RefSeq" id="WP_013968478.1">
    <property type="nucleotide sequence ID" value="NC_015732.1"/>
</dbReference>
<evidence type="ECO:0000313" key="2">
    <source>
        <dbReference type="EMBL" id="AEJ19167.1"/>
    </source>
</evidence>
<dbReference type="Gene3D" id="3.30.70.260">
    <property type="match status" value="2"/>
</dbReference>
<dbReference type="PIRSF" id="PIRSF028103">
    <property type="entry name" value="GcvR"/>
    <property type="match status" value="1"/>
</dbReference>
<keyword evidence="3" id="KW-1185">Reference proteome</keyword>
<evidence type="ECO:0000313" key="3">
    <source>
        <dbReference type="Proteomes" id="UP000000503"/>
    </source>
</evidence>
<dbReference type="eggNOG" id="COG2716">
    <property type="taxonomic scope" value="Bacteria"/>
</dbReference>
<dbReference type="GO" id="GO:0006355">
    <property type="term" value="P:regulation of DNA-templated transcription"/>
    <property type="evidence" value="ECO:0007669"/>
    <property type="project" value="InterPro"/>
</dbReference>
<dbReference type="InterPro" id="IPR002912">
    <property type="entry name" value="ACT_dom"/>
</dbReference>
<evidence type="ECO:0000259" key="1">
    <source>
        <dbReference type="PROSITE" id="PS51671"/>
    </source>
</evidence>
<proteinExistence type="predicted"/>
<dbReference type="InterPro" id="IPR050990">
    <property type="entry name" value="UPF0237/GcvR_regulator"/>
</dbReference>
<dbReference type="PANTHER" id="PTHR34875:SF6">
    <property type="entry name" value="UPF0237 PROTEIN MJ1558"/>
    <property type="match status" value="1"/>
</dbReference>
<dbReference type="KEGG" id="scd:Spica_1018"/>
<name>F8EXE0_GRAC1</name>
<dbReference type="EMBL" id="CP002868">
    <property type="protein sequence ID" value="AEJ19167.1"/>
    <property type="molecule type" value="Genomic_DNA"/>
</dbReference>
<dbReference type="AlphaFoldDB" id="F8EXE0"/>
<sequence>MKQQVLVTAVGKDRIGIVDDLSKEILDRSCNIEESRMALLGGDFAILLLISGPADRLARLIKDKNLLENRLQLTIQMGYTAASPNTINAIPYILESSSLDTPGIVHSVSTVLRRYGINITDLETNTESAPMTGAPLFIIKAQLLIPTDVSIISLRKELEELELNYNLDLRLRPAM</sequence>
<dbReference type="HOGENOM" id="CLU_095322_0_1_12"/>
<dbReference type="Pfam" id="PF13740">
    <property type="entry name" value="ACT_6"/>
    <property type="match status" value="1"/>
</dbReference>
<dbReference type="PROSITE" id="PS51671">
    <property type="entry name" value="ACT"/>
    <property type="match status" value="1"/>
</dbReference>
<reference evidence="3" key="1">
    <citation type="journal article" date="2013" name="Stand. Genomic Sci.">
        <title>Genome sequence of the thermophilic fresh-water bacterium Spirochaeta caldaria type strain (H1(T)), reclassification of Spirochaeta caldaria, Spirochaeta stenostrepta, and Spirochaeta zuelzerae in the genus Treponema as Treponema caldaria comb. nov., Treponema stenostrepta comb. nov., and Treponema zuelzerae comb. nov., and emendation of the genus Treponema.</title>
        <authorList>
            <person name="Abt B."/>
            <person name="Goker M."/>
            <person name="Scheuner C."/>
            <person name="Han C."/>
            <person name="Lu M."/>
            <person name="Misra M."/>
            <person name="Lapidus A."/>
            <person name="Nolan M."/>
            <person name="Lucas S."/>
            <person name="Hammon N."/>
            <person name="Deshpande S."/>
            <person name="Cheng J.F."/>
            <person name="Tapia R."/>
            <person name="Goodwin L.A."/>
            <person name="Pitluck S."/>
            <person name="Liolios K."/>
            <person name="Pagani I."/>
            <person name="Ivanova N."/>
            <person name="Mavromatis K."/>
            <person name="Mikhailova N."/>
            <person name="Huntemann M."/>
            <person name="Pati A."/>
            <person name="Chen A."/>
            <person name="Palaniappan K."/>
            <person name="Land M."/>
            <person name="Hauser L."/>
            <person name="Jeffries C.D."/>
            <person name="Rohde M."/>
            <person name="Spring S."/>
            <person name="Gronow S."/>
            <person name="Detter J.C."/>
            <person name="Bristow J."/>
            <person name="Eisen J.A."/>
            <person name="Markowitz V."/>
            <person name="Hugenholtz P."/>
            <person name="Kyrpides N.C."/>
            <person name="Woyke T."/>
            <person name="Klenk H.P."/>
        </authorList>
    </citation>
    <scope>NUCLEOTIDE SEQUENCE</scope>
    <source>
        <strain evidence="3">ATCC 51460 / DSM 7334 / H1</strain>
    </source>
</reference>
<dbReference type="InterPro" id="IPR045865">
    <property type="entry name" value="ACT-like_dom_sf"/>
</dbReference>
<organism evidence="2 3">
    <name type="scientific">Gracilinema caldarium (strain ATCC 51460 / DSM 7334 / H1)</name>
    <name type="common">Treponema caldarium</name>
    <dbReference type="NCBI Taxonomy" id="744872"/>
    <lineage>
        <taxon>Bacteria</taxon>
        <taxon>Pseudomonadati</taxon>
        <taxon>Spirochaetota</taxon>
        <taxon>Spirochaetia</taxon>
        <taxon>Spirochaetales</taxon>
        <taxon>Breznakiellaceae</taxon>
        <taxon>Gracilinema</taxon>
    </lineage>
</organism>
<feature type="domain" description="ACT" evidence="1">
    <location>
        <begin position="93"/>
        <end position="174"/>
    </location>
</feature>
<dbReference type="OrthoDB" id="5814713at2"/>
<dbReference type="InterPro" id="IPR016867">
    <property type="entry name" value="GcvR"/>
</dbReference>
<dbReference type="STRING" id="744872.Spica_1018"/>
<dbReference type="PANTHER" id="PTHR34875">
    <property type="entry name" value="UPF0237 PROTEIN MJ1558"/>
    <property type="match status" value="1"/>
</dbReference>
<dbReference type="Proteomes" id="UP000000503">
    <property type="component" value="Chromosome"/>
</dbReference>
<dbReference type="SUPFAM" id="SSF55021">
    <property type="entry name" value="ACT-like"/>
    <property type="match status" value="2"/>
</dbReference>
<gene>
    <name evidence="2" type="ordered locus">Spica_1018</name>
</gene>
<accession>F8EXE0</accession>
<protein>
    <submittedName>
        <fullName evidence="2">Amino acid-binding ACT domain protein</fullName>
    </submittedName>
</protein>